<dbReference type="AlphaFoldDB" id="A0A9W8GGF6"/>
<protein>
    <recommendedName>
        <fullName evidence="3">GH18 domain-containing protein</fullName>
    </recommendedName>
</protein>
<comment type="caution">
    <text evidence="4">The sequence shown here is derived from an EMBL/GenBank/DDBJ whole genome shotgun (WGS) entry which is preliminary data.</text>
</comment>
<organism evidence="4 5">
    <name type="scientific">Coemansia spiralis</name>
    <dbReference type="NCBI Taxonomy" id="417178"/>
    <lineage>
        <taxon>Eukaryota</taxon>
        <taxon>Fungi</taxon>
        <taxon>Fungi incertae sedis</taxon>
        <taxon>Zoopagomycota</taxon>
        <taxon>Kickxellomycotina</taxon>
        <taxon>Kickxellomycetes</taxon>
        <taxon>Kickxellales</taxon>
        <taxon>Kickxellaceae</taxon>
        <taxon>Coemansia</taxon>
    </lineage>
</organism>
<dbReference type="Gene3D" id="3.10.50.10">
    <property type="match status" value="1"/>
</dbReference>
<feature type="domain" description="GH18" evidence="3">
    <location>
        <begin position="19"/>
        <end position="385"/>
    </location>
</feature>
<dbReference type="SUPFAM" id="SSF51445">
    <property type="entry name" value="(Trans)glycosidases"/>
    <property type="match status" value="1"/>
</dbReference>
<dbReference type="InterPro" id="IPR001223">
    <property type="entry name" value="Glyco_hydro18_cat"/>
</dbReference>
<dbReference type="GO" id="GO:0005975">
    <property type="term" value="P:carbohydrate metabolic process"/>
    <property type="evidence" value="ECO:0007669"/>
    <property type="project" value="InterPro"/>
</dbReference>
<dbReference type="GO" id="GO:0008061">
    <property type="term" value="F:chitin binding"/>
    <property type="evidence" value="ECO:0007669"/>
    <property type="project" value="InterPro"/>
</dbReference>
<evidence type="ECO:0000313" key="5">
    <source>
        <dbReference type="Proteomes" id="UP001151516"/>
    </source>
</evidence>
<proteinExistence type="predicted"/>
<reference evidence="4" key="1">
    <citation type="submission" date="2022-07" db="EMBL/GenBank/DDBJ databases">
        <title>Phylogenomic reconstructions and comparative analyses of Kickxellomycotina fungi.</title>
        <authorList>
            <person name="Reynolds N.K."/>
            <person name="Stajich J.E."/>
            <person name="Barry K."/>
            <person name="Grigoriev I.V."/>
            <person name="Crous P."/>
            <person name="Smith M.E."/>
        </authorList>
    </citation>
    <scope>NUCLEOTIDE SEQUENCE</scope>
    <source>
        <strain evidence="4">CBS 109367</strain>
    </source>
</reference>
<keyword evidence="2" id="KW-1133">Transmembrane helix</keyword>
<dbReference type="PANTHER" id="PTHR11177:SF392">
    <property type="entry name" value="HAP41P"/>
    <property type="match status" value="1"/>
</dbReference>
<dbReference type="PANTHER" id="PTHR11177">
    <property type="entry name" value="CHITINASE"/>
    <property type="match status" value="1"/>
</dbReference>
<evidence type="ECO:0000256" key="1">
    <source>
        <dbReference type="SAM" id="MobiDB-lite"/>
    </source>
</evidence>
<accession>A0A9W8GGF6</accession>
<dbReference type="GO" id="GO:0005576">
    <property type="term" value="C:extracellular region"/>
    <property type="evidence" value="ECO:0007669"/>
    <property type="project" value="TreeGrafter"/>
</dbReference>
<feature type="transmembrane region" description="Helical" evidence="2">
    <location>
        <begin position="6"/>
        <end position="28"/>
    </location>
</feature>
<feature type="compositionally biased region" description="Low complexity" evidence="1">
    <location>
        <begin position="387"/>
        <end position="400"/>
    </location>
</feature>
<dbReference type="OrthoDB" id="73875at2759"/>
<dbReference type="EMBL" id="JANBTX010000046">
    <property type="protein sequence ID" value="KAJ2688440.1"/>
    <property type="molecule type" value="Genomic_DNA"/>
</dbReference>
<dbReference type="InterPro" id="IPR050314">
    <property type="entry name" value="Glycosyl_Hydrlase_18"/>
</dbReference>
<feature type="compositionally biased region" description="Pro residues" evidence="1">
    <location>
        <begin position="427"/>
        <end position="453"/>
    </location>
</feature>
<dbReference type="Pfam" id="PF00704">
    <property type="entry name" value="Glyco_hydro_18"/>
    <property type="match status" value="1"/>
</dbReference>
<dbReference type="InterPro" id="IPR029070">
    <property type="entry name" value="Chitinase_insertion_sf"/>
</dbReference>
<dbReference type="Gene3D" id="3.20.20.80">
    <property type="entry name" value="Glycosidases"/>
    <property type="match status" value="1"/>
</dbReference>
<dbReference type="InterPro" id="IPR017853">
    <property type="entry name" value="GH"/>
</dbReference>
<keyword evidence="2" id="KW-0812">Transmembrane</keyword>
<evidence type="ECO:0000256" key="2">
    <source>
        <dbReference type="SAM" id="Phobius"/>
    </source>
</evidence>
<dbReference type="GO" id="GO:0006032">
    <property type="term" value="P:chitin catabolic process"/>
    <property type="evidence" value="ECO:0007669"/>
    <property type="project" value="TreeGrafter"/>
</dbReference>
<dbReference type="PROSITE" id="PS51910">
    <property type="entry name" value="GH18_2"/>
    <property type="match status" value="1"/>
</dbReference>
<keyword evidence="5" id="KW-1185">Reference proteome</keyword>
<keyword evidence="2" id="KW-0472">Membrane</keyword>
<dbReference type="SUPFAM" id="SSF54556">
    <property type="entry name" value="Chitinase insertion domain"/>
    <property type="match status" value="1"/>
</dbReference>
<feature type="region of interest" description="Disordered" evidence="1">
    <location>
        <begin position="383"/>
        <end position="465"/>
    </location>
</feature>
<dbReference type="SMART" id="SM00636">
    <property type="entry name" value="Glyco_18"/>
    <property type="match status" value="1"/>
</dbReference>
<evidence type="ECO:0000259" key="3">
    <source>
        <dbReference type="PROSITE" id="PS51910"/>
    </source>
</evidence>
<feature type="compositionally biased region" description="Low complexity" evidence="1">
    <location>
        <begin position="416"/>
        <end position="426"/>
    </location>
</feature>
<dbReference type="Proteomes" id="UP001151516">
    <property type="component" value="Unassembled WGS sequence"/>
</dbReference>
<dbReference type="InterPro" id="IPR011583">
    <property type="entry name" value="Chitinase_II/V-like_cat"/>
</dbReference>
<dbReference type="GO" id="GO:0004568">
    <property type="term" value="F:chitinase activity"/>
    <property type="evidence" value="ECO:0007669"/>
    <property type="project" value="TreeGrafter"/>
</dbReference>
<gene>
    <name evidence="4" type="ORF">IWW39_002206</name>
</gene>
<evidence type="ECO:0000313" key="4">
    <source>
        <dbReference type="EMBL" id="KAJ2688440.1"/>
    </source>
</evidence>
<sequence length="519" mass="55491">MRLTNFYLLSIFSHAAAAGIIAGYAPGWKDIGNVDMSKYTHINLAYAEPQANGTFTMESSYNIDQIADKIHRAGSRALLSLGGYSGSRYISDILKSSDTRTTLIAGVVEYLKIHGLDGVDVDWVPSPCNHVDLANDSSNLLVFVRELRQALEATGAKKLIALGVGMSPFPGPSGQPLADVSAYANWVDYINILAYDVNSQQETTGPNAPLNFEYGRGVQQSLVGAIDNWTRAKFPAGQITAGLAFYGRAAIAKTDMSMAPWNVYQAQESEVPRGDIDDGLWSDRCTGKPASYSGVWSYGNLRKQVLQSPDTTTPPWQRFWDSVSLTPWVFNPGSKMFISYDDPASVSAKVSHVLGKGLGGVTVYDITMDFNGELVNVVRDAVKPDSSKTTLLPSASPTSSDMLGWPSSSESATLGPAPSSSSQSSSAPPPSSLPPPTILPVPSSSPLPPPLALPPADNGLGGPRAGSECGWQASYRCVERDGKSAQFMQCASGIWVQQQCGIGTACVQNGDYIYCDYPR</sequence>
<name>A0A9W8GGF6_9FUNG</name>